<evidence type="ECO:0000313" key="4">
    <source>
        <dbReference type="Proteomes" id="UP000078368"/>
    </source>
</evidence>
<evidence type="ECO:0000313" key="3">
    <source>
        <dbReference type="EMBL" id="OAP85218.1"/>
    </source>
</evidence>
<protein>
    <submittedName>
        <fullName evidence="3">Uncharacterized protein</fullName>
    </submittedName>
</protein>
<proteinExistence type="predicted"/>
<dbReference type="AlphaFoldDB" id="A0A179B0H7"/>
<dbReference type="Proteomes" id="UP000078368">
    <property type="component" value="Unassembled WGS sequence"/>
</dbReference>
<keyword evidence="4" id="KW-1185">Reference proteome</keyword>
<organism evidence="3 4">
    <name type="scientific">Peptidiphaga gingivicola</name>
    <dbReference type="NCBI Taxonomy" id="2741497"/>
    <lineage>
        <taxon>Bacteria</taxon>
        <taxon>Bacillati</taxon>
        <taxon>Actinomycetota</taxon>
        <taxon>Actinomycetes</taxon>
        <taxon>Actinomycetales</taxon>
        <taxon>Actinomycetaceae</taxon>
        <taxon>Peptidiphaga</taxon>
    </lineage>
</organism>
<dbReference type="STRING" id="1823756.A4H34_08895"/>
<sequence length="253" mass="26196">MLEVMTDETARGDSGDGLGDDDVEDTLHGGVEGGSGNQVKGASGNRAKGAPKGDVGDDFEERWEEIVAGLEDFDAELEDLDGDLGKLDGGLRGFDGGLGLPGGSEGGFDDGLDGALAGRFGGTFTDRFCDDVDSDAPFEEPEVVANLRAGPRDWSAPEEEGLDVEDGVDVVELGTLMPIDEEVPEGHPMSRFLWLSAGLLLLMGVLAAFDLAPGGTPLAFAWGAAGFVCAGVAAFLTSPRSEDIDPFDDGARL</sequence>
<dbReference type="EMBL" id="LVZK01000003">
    <property type="protein sequence ID" value="OAP85218.1"/>
    <property type="molecule type" value="Genomic_DNA"/>
</dbReference>
<feature type="transmembrane region" description="Helical" evidence="2">
    <location>
        <begin position="218"/>
        <end position="236"/>
    </location>
</feature>
<keyword evidence="2" id="KW-0812">Transmembrane</keyword>
<evidence type="ECO:0000256" key="2">
    <source>
        <dbReference type="SAM" id="Phobius"/>
    </source>
</evidence>
<feature type="transmembrane region" description="Helical" evidence="2">
    <location>
        <begin position="192"/>
        <end position="212"/>
    </location>
</feature>
<gene>
    <name evidence="3" type="ORF">A4H34_08895</name>
</gene>
<keyword evidence="2" id="KW-1133">Transmembrane helix</keyword>
<keyword evidence="2" id="KW-0472">Membrane</keyword>
<evidence type="ECO:0000256" key="1">
    <source>
        <dbReference type="SAM" id="MobiDB-lite"/>
    </source>
</evidence>
<accession>A0A179B0H7</accession>
<feature type="region of interest" description="Disordered" evidence="1">
    <location>
        <begin position="1"/>
        <end position="61"/>
    </location>
</feature>
<reference evidence="3 4" key="1">
    <citation type="submission" date="2016-04" db="EMBL/GenBank/DDBJ databases">
        <title>Peptidophaga gingivicola gen. nov., sp. nov., isolated from human subgingival plaque.</title>
        <authorList>
            <person name="Beall C.J."/>
            <person name="Mokrzan E.M."/>
            <person name="Griffen A.L."/>
            <person name="Leys E.J."/>
        </authorList>
    </citation>
    <scope>NUCLEOTIDE SEQUENCE [LARGE SCALE GENOMIC DNA]</scope>
    <source>
        <strain evidence="3 4">BA112</strain>
    </source>
</reference>
<comment type="caution">
    <text evidence="3">The sequence shown here is derived from an EMBL/GenBank/DDBJ whole genome shotgun (WGS) entry which is preliminary data.</text>
</comment>
<name>A0A179B0H7_9ACTO</name>